<dbReference type="InterPro" id="IPR018228">
    <property type="entry name" value="DNase_TatD-rel_CS"/>
</dbReference>
<proteinExistence type="inferred from homology"/>
<evidence type="ECO:0000256" key="1">
    <source>
        <dbReference type="ARBA" id="ARBA00009275"/>
    </source>
</evidence>
<dbReference type="InterPro" id="IPR001130">
    <property type="entry name" value="TatD-like"/>
</dbReference>
<dbReference type="SUPFAM" id="SSF51556">
    <property type="entry name" value="Metallo-dependent hydrolases"/>
    <property type="match status" value="1"/>
</dbReference>
<sequence length="263" mass="28126">MTALVDTHCHLDPGYFPDGGDLAIARAQESGVSGFVVVGVGQDLAPARHAVALAHARGDHVAAVVGIHPHDAITLNDASLAELQGLARDPAVVAVGEIGLDYHYDHSPREVQRAAFARLVGLAREVNKPIVIHTREAAKDTLAILEAEGARDVGGVIHCFSEDRAFAERALALGFYLSFSGIVTFKGAKSVHDVAAWAPEDRILVETDSPYLAPVPLRGKSCEPAYVIHTAQRIAELRNVDLTRIAEVTSANAARIFRRPFPT</sequence>
<dbReference type="CDD" id="cd01310">
    <property type="entry name" value="TatD_DNAse"/>
    <property type="match status" value="1"/>
</dbReference>
<keyword evidence="3 4" id="KW-0378">Hydrolase</keyword>
<gene>
    <name evidence="4" type="ORF">LZC95_15070</name>
</gene>
<dbReference type="Gene3D" id="3.20.20.140">
    <property type="entry name" value="Metal-dependent hydrolases"/>
    <property type="match status" value="1"/>
</dbReference>
<reference evidence="4 5" key="1">
    <citation type="submission" date="2021-12" db="EMBL/GenBank/DDBJ databases">
        <title>Discovery of the Pendulisporaceae a myxobacterial family with distinct sporulation behavior and unique specialized metabolism.</title>
        <authorList>
            <person name="Garcia R."/>
            <person name="Popoff A."/>
            <person name="Bader C.D."/>
            <person name="Loehr J."/>
            <person name="Walesch S."/>
            <person name="Walt C."/>
            <person name="Boldt J."/>
            <person name="Bunk B."/>
            <person name="Haeckl F.J.F.P.J."/>
            <person name="Gunesch A.P."/>
            <person name="Birkelbach J."/>
            <person name="Nuebel U."/>
            <person name="Pietschmann T."/>
            <person name="Bach T."/>
            <person name="Mueller R."/>
        </authorList>
    </citation>
    <scope>NUCLEOTIDE SEQUENCE [LARGE SCALE GENOMIC DNA]</scope>
    <source>
        <strain evidence="4 5">MSr12523</strain>
    </source>
</reference>
<evidence type="ECO:0000313" key="5">
    <source>
        <dbReference type="Proteomes" id="UP001379533"/>
    </source>
</evidence>
<dbReference type="Pfam" id="PF01026">
    <property type="entry name" value="TatD_DNase"/>
    <property type="match status" value="1"/>
</dbReference>
<accession>A0ABZ2KKK4</accession>
<dbReference type="InterPro" id="IPR015991">
    <property type="entry name" value="TatD/YcfH-like"/>
</dbReference>
<organism evidence="4 5">
    <name type="scientific">Pendulispora brunnea</name>
    <dbReference type="NCBI Taxonomy" id="2905690"/>
    <lineage>
        <taxon>Bacteria</taxon>
        <taxon>Pseudomonadati</taxon>
        <taxon>Myxococcota</taxon>
        <taxon>Myxococcia</taxon>
        <taxon>Myxococcales</taxon>
        <taxon>Sorangiineae</taxon>
        <taxon>Pendulisporaceae</taxon>
        <taxon>Pendulispora</taxon>
    </lineage>
</organism>
<name>A0ABZ2KKK4_9BACT</name>
<dbReference type="PANTHER" id="PTHR46124:SF2">
    <property type="entry name" value="D-AMINOACYL-TRNA DEACYLASE"/>
    <property type="match status" value="1"/>
</dbReference>
<dbReference type="NCBIfam" id="TIGR00010">
    <property type="entry name" value="YchF/TatD family DNA exonuclease"/>
    <property type="match status" value="1"/>
</dbReference>
<evidence type="ECO:0000256" key="2">
    <source>
        <dbReference type="ARBA" id="ARBA00022723"/>
    </source>
</evidence>
<dbReference type="Proteomes" id="UP001379533">
    <property type="component" value="Chromosome"/>
</dbReference>
<keyword evidence="5" id="KW-1185">Reference proteome</keyword>
<protein>
    <submittedName>
        <fullName evidence="4">TatD family hydrolase</fullName>
    </submittedName>
</protein>
<dbReference type="EMBL" id="CP089982">
    <property type="protein sequence ID" value="WXA98152.1"/>
    <property type="molecule type" value="Genomic_DNA"/>
</dbReference>
<keyword evidence="2" id="KW-0479">Metal-binding</keyword>
<dbReference type="PIRSF" id="PIRSF005902">
    <property type="entry name" value="DNase_TatD"/>
    <property type="match status" value="1"/>
</dbReference>
<comment type="similarity">
    <text evidence="1">Belongs to the metallo-dependent hydrolases superfamily. TatD-type hydrolase family.</text>
</comment>
<evidence type="ECO:0000313" key="4">
    <source>
        <dbReference type="EMBL" id="WXA98152.1"/>
    </source>
</evidence>
<evidence type="ECO:0000256" key="3">
    <source>
        <dbReference type="ARBA" id="ARBA00022801"/>
    </source>
</evidence>
<dbReference type="GO" id="GO:0016787">
    <property type="term" value="F:hydrolase activity"/>
    <property type="evidence" value="ECO:0007669"/>
    <property type="project" value="UniProtKB-KW"/>
</dbReference>
<dbReference type="InterPro" id="IPR032466">
    <property type="entry name" value="Metal_Hydrolase"/>
</dbReference>
<dbReference type="RefSeq" id="WP_394848764.1">
    <property type="nucleotide sequence ID" value="NZ_CP089982.1"/>
</dbReference>
<dbReference type="PROSITE" id="PS01137">
    <property type="entry name" value="TATD_1"/>
    <property type="match status" value="1"/>
</dbReference>
<dbReference type="PANTHER" id="PTHR46124">
    <property type="entry name" value="D-AMINOACYL-TRNA DEACYLASE"/>
    <property type="match status" value="1"/>
</dbReference>